<dbReference type="Proteomes" id="UP000722165">
    <property type="component" value="Unassembled WGS sequence"/>
</dbReference>
<keyword evidence="4" id="KW-1185">Reference proteome</keyword>
<feature type="chain" id="PRO_5045600348" evidence="1">
    <location>
        <begin position="27"/>
        <end position="212"/>
    </location>
</feature>
<name>A0ABS6NP31_9BURK</name>
<gene>
    <name evidence="3" type="ORF">KU392_08970</name>
</gene>
<proteinExistence type="predicted"/>
<keyword evidence="1" id="KW-0732">Signal</keyword>
<feature type="domain" description="SGNH hydrolase-type esterase" evidence="2">
    <location>
        <begin position="36"/>
        <end position="196"/>
    </location>
</feature>
<evidence type="ECO:0000313" key="4">
    <source>
        <dbReference type="Proteomes" id="UP000722165"/>
    </source>
</evidence>
<evidence type="ECO:0000259" key="2">
    <source>
        <dbReference type="Pfam" id="PF13472"/>
    </source>
</evidence>
<protein>
    <submittedName>
        <fullName evidence="3">Arylesterase</fullName>
    </submittedName>
</protein>
<organism evidence="3 4">
    <name type="scientific">Advenella alkanexedens</name>
    <dbReference type="NCBI Taxonomy" id="1481665"/>
    <lineage>
        <taxon>Bacteria</taxon>
        <taxon>Pseudomonadati</taxon>
        <taxon>Pseudomonadota</taxon>
        <taxon>Betaproteobacteria</taxon>
        <taxon>Burkholderiales</taxon>
        <taxon>Alcaligenaceae</taxon>
    </lineage>
</organism>
<dbReference type="SUPFAM" id="SSF52266">
    <property type="entry name" value="SGNH hydrolase"/>
    <property type="match status" value="1"/>
</dbReference>
<reference evidence="3 4" key="1">
    <citation type="submission" date="2021-06" db="EMBL/GenBank/DDBJ databases">
        <authorList>
            <person name="Lu T."/>
            <person name="Wang Q."/>
            <person name="Han X."/>
        </authorList>
    </citation>
    <scope>NUCLEOTIDE SEQUENCE [LARGE SCALE GENOMIC DNA]</scope>
    <source>
        <strain evidence="3 4">LAM0050</strain>
    </source>
</reference>
<dbReference type="InterPro" id="IPR013830">
    <property type="entry name" value="SGNH_hydro"/>
</dbReference>
<dbReference type="PANTHER" id="PTHR30383">
    <property type="entry name" value="THIOESTERASE 1/PROTEASE 1/LYSOPHOSPHOLIPASE L1"/>
    <property type="match status" value="1"/>
</dbReference>
<accession>A0ABS6NP31</accession>
<dbReference type="Pfam" id="PF13472">
    <property type="entry name" value="Lipase_GDSL_2"/>
    <property type="match status" value="1"/>
</dbReference>
<evidence type="ECO:0000256" key="1">
    <source>
        <dbReference type="SAM" id="SignalP"/>
    </source>
</evidence>
<dbReference type="CDD" id="cd01822">
    <property type="entry name" value="Lysophospholipase_L1_like"/>
    <property type="match status" value="1"/>
</dbReference>
<feature type="signal peptide" evidence="1">
    <location>
        <begin position="1"/>
        <end position="26"/>
    </location>
</feature>
<dbReference type="EMBL" id="JAHSPR010000005">
    <property type="protein sequence ID" value="MBV4397381.1"/>
    <property type="molecule type" value="Genomic_DNA"/>
</dbReference>
<sequence>MFFINQLLKLCLTLFMCTAAFQMANAQNTSNKTLLVIGDSLSAEYGIERGKGWVEIIKSDFLGDDDNYEVVNASISGDTTSGGLTRLPALLAQHTPSVVVVELGSNDALRGLSLEASKSNLAKMSELSRQAQAKVIIVGMQIPPNFGPVYSQQFKEMFAQVAQEQDALLVPFLFEHFALDKNMFQDDGIHPNEAAQKTMAENVWAVLQQAIN</sequence>
<dbReference type="PANTHER" id="PTHR30383:SF24">
    <property type="entry name" value="THIOESTERASE 1_PROTEASE 1_LYSOPHOSPHOLIPASE L1"/>
    <property type="match status" value="1"/>
</dbReference>
<dbReference type="InterPro" id="IPR051532">
    <property type="entry name" value="Ester_Hydrolysis_Enzymes"/>
</dbReference>
<evidence type="ECO:0000313" key="3">
    <source>
        <dbReference type="EMBL" id="MBV4397381.1"/>
    </source>
</evidence>
<dbReference type="InterPro" id="IPR036514">
    <property type="entry name" value="SGNH_hydro_sf"/>
</dbReference>
<dbReference type="Gene3D" id="3.40.50.1110">
    <property type="entry name" value="SGNH hydrolase"/>
    <property type="match status" value="1"/>
</dbReference>
<comment type="caution">
    <text evidence="3">The sequence shown here is derived from an EMBL/GenBank/DDBJ whole genome shotgun (WGS) entry which is preliminary data.</text>
</comment>